<dbReference type="EMBL" id="JACBZI010000001">
    <property type="protein sequence ID" value="NYI11526.1"/>
    <property type="molecule type" value="Genomic_DNA"/>
</dbReference>
<accession>A0A7Y9YG06</accession>
<gene>
    <name evidence="3" type="ORF">BKA05_003041</name>
</gene>
<protein>
    <recommendedName>
        <fullName evidence="2">DUF6318 domain-containing protein</fullName>
    </recommendedName>
</protein>
<reference evidence="3 4" key="1">
    <citation type="submission" date="2020-07" db="EMBL/GenBank/DDBJ databases">
        <title>Sequencing the genomes of 1000 actinobacteria strains.</title>
        <authorList>
            <person name="Klenk H.-P."/>
        </authorList>
    </citation>
    <scope>NUCLEOTIDE SEQUENCE [LARGE SCALE GENOMIC DNA]</scope>
    <source>
        <strain evidence="3 4">DSM 18248</strain>
    </source>
</reference>
<sequence>MAQGLAAGLILTLSACGGDPEPRFKEEPSPTPSEVSSSAPIKEAWEEKSPEGAMAFAEHWVAELNAASLSGDTAGLQSVSATDCSSCASLIKFIDETYAGGGEIRGGDWRLSKLNFSSPDEGQTVAVGGTMKIPAQTVVTPEGQRQESAALEADYFFTLSWRQGWQVDVVETRG</sequence>
<dbReference type="AlphaFoldDB" id="A0A7Y9YG06"/>
<feature type="region of interest" description="Disordered" evidence="1">
    <location>
        <begin position="16"/>
        <end position="49"/>
    </location>
</feature>
<proteinExistence type="predicted"/>
<evidence type="ECO:0000313" key="3">
    <source>
        <dbReference type="EMBL" id="NYI11526.1"/>
    </source>
</evidence>
<comment type="caution">
    <text evidence="3">The sequence shown here is derived from an EMBL/GenBank/DDBJ whole genome shotgun (WGS) entry which is preliminary data.</text>
</comment>
<dbReference type="Proteomes" id="UP000537326">
    <property type="component" value="Unassembled WGS sequence"/>
</dbReference>
<evidence type="ECO:0000313" key="4">
    <source>
        <dbReference type="Proteomes" id="UP000537326"/>
    </source>
</evidence>
<dbReference type="RefSeq" id="WP_179532208.1">
    <property type="nucleotide sequence ID" value="NZ_BAAAPP010000006.1"/>
</dbReference>
<organism evidence="3 4">
    <name type="scientific">Nocardioides marinus</name>
    <dbReference type="NCBI Taxonomy" id="374514"/>
    <lineage>
        <taxon>Bacteria</taxon>
        <taxon>Bacillati</taxon>
        <taxon>Actinomycetota</taxon>
        <taxon>Actinomycetes</taxon>
        <taxon>Propionibacteriales</taxon>
        <taxon>Nocardioidaceae</taxon>
        <taxon>Nocardioides</taxon>
    </lineage>
</organism>
<name>A0A7Y9YG06_9ACTN</name>
<dbReference type="InterPro" id="IPR046281">
    <property type="entry name" value="DUF6318"/>
</dbReference>
<dbReference type="Pfam" id="PF19843">
    <property type="entry name" value="DUF6318"/>
    <property type="match status" value="1"/>
</dbReference>
<evidence type="ECO:0000259" key="2">
    <source>
        <dbReference type="Pfam" id="PF19843"/>
    </source>
</evidence>
<evidence type="ECO:0000256" key="1">
    <source>
        <dbReference type="SAM" id="MobiDB-lite"/>
    </source>
</evidence>
<feature type="domain" description="DUF6318" evidence="2">
    <location>
        <begin position="42"/>
        <end position="150"/>
    </location>
</feature>
<keyword evidence="4" id="KW-1185">Reference proteome</keyword>